<organism evidence="2 3">
    <name type="scientific">Terasakiella brassicae</name>
    <dbReference type="NCBI Taxonomy" id="1634917"/>
    <lineage>
        <taxon>Bacteria</taxon>
        <taxon>Pseudomonadati</taxon>
        <taxon>Pseudomonadota</taxon>
        <taxon>Alphaproteobacteria</taxon>
        <taxon>Rhodospirillales</taxon>
        <taxon>Terasakiellaceae</taxon>
        <taxon>Terasakiella</taxon>
    </lineage>
</organism>
<dbReference type="Proteomes" id="UP000632498">
    <property type="component" value="Unassembled WGS sequence"/>
</dbReference>
<keyword evidence="3" id="KW-1185">Reference proteome</keyword>
<dbReference type="Gene3D" id="2.60.120.10">
    <property type="entry name" value="Jelly Rolls"/>
    <property type="match status" value="1"/>
</dbReference>
<dbReference type="AlphaFoldDB" id="A0A917C642"/>
<dbReference type="CDD" id="cd00038">
    <property type="entry name" value="CAP_ED"/>
    <property type="match status" value="1"/>
</dbReference>
<comment type="caution">
    <text evidence="2">The sequence shown here is derived from an EMBL/GenBank/DDBJ whole genome shotgun (WGS) entry which is preliminary data.</text>
</comment>
<dbReference type="InterPro" id="IPR018490">
    <property type="entry name" value="cNMP-bd_dom_sf"/>
</dbReference>
<gene>
    <name evidence="2" type="ORF">GCM10011332_30010</name>
</gene>
<proteinExistence type="predicted"/>
<dbReference type="PROSITE" id="PS50042">
    <property type="entry name" value="CNMP_BINDING_3"/>
    <property type="match status" value="1"/>
</dbReference>
<feature type="domain" description="Cyclic nucleotide-binding" evidence="1">
    <location>
        <begin position="514"/>
        <end position="592"/>
    </location>
</feature>
<dbReference type="InterPro" id="IPR000595">
    <property type="entry name" value="cNMP-bd_dom"/>
</dbReference>
<evidence type="ECO:0000313" key="2">
    <source>
        <dbReference type="EMBL" id="GGF73965.1"/>
    </source>
</evidence>
<dbReference type="InterPro" id="IPR014710">
    <property type="entry name" value="RmlC-like_jellyroll"/>
</dbReference>
<reference evidence="2" key="2">
    <citation type="submission" date="2020-09" db="EMBL/GenBank/DDBJ databases">
        <authorList>
            <person name="Sun Q."/>
            <person name="Zhou Y."/>
        </authorList>
    </citation>
    <scope>NUCLEOTIDE SEQUENCE</scope>
    <source>
        <strain evidence="2">CGMCC 1.15254</strain>
    </source>
</reference>
<dbReference type="InterPro" id="IPR036866">
    <property type="entry name" value="RibonucZ/Hydroxyglut_hydro"/>
</dbReference>
<dbReference type="Gene3D" id="3.60.15.10">
    <property type="entry name" value="Ribonuclease Z/Hydroxyacylglutathione hydrolase-like"/>
    <property type="match status" value="1"/>
</dbReference>
<evidence type="ECO:0000313" key="3">
    <source>
        <dbReference type="Proteomes" id="UP000632498"/>
    </source>
</evidence>
<reference evidence="2" key="1">
    <citation type="journal article" date="2014" name="Int. J. Syst. Evol. Microbiol.">
        <title>Complete genome sequence of Corynebacterium casei LMG S-19264T (=DSM 44701T), isolated from a smear-ripened cheese.</title>
        <authorList>
            <consortium name="US DOE Joint Genome Institute (JGI-PGF)"/>
            <person name="Walter F."/>
            <person name="Albersmeier A."/>
            <person name="Kalinowski J."/>
            <person name="Ruckert C."/>
        </authorList>
    </citation>
    <scope>NUCLEOTIDE SEQUENCE</scope>
    <source>
        <strain evidence="2">CGMCC 1.15254</strain>
    </source>
</reference>
<sequence>MGQIRKVKVSTGIEWVEVPEAGVFMLCGCPPDSVKHLMKCGLIVPTERDGWSFETGPNVILLSDVILQNGSFTNMAEFPVLQMLYRQGTLIPNHPNNTGAKPMLVGAQDQIDAQMEYIYRGNYGLVNEQELIKGGATPDDAKDMMRMKLRFAFGAIHHPSALLDHRVVKEEAVEIKNSVFVKRLSLNKFEVSYEDESVQVDLNLDADAHYVPSYPLNYHEIARDSFSVIHSGDGDGWDVNRPTMSSVIMYQGKIYLVDAGPNVRVTLQALGIGISEVDGIFHTHSHDDHFAGLPAFIRSDRKINYYAAPYVRASVAKKLSALLSIDESRFEDFFNIHDLKVDEWNDIEGLEVRPRMSPHPVETAILQFRALGPEGYKTYGHYADIVSLQVLKDMINEDEKVPGVSQAFFDRVKGHYLEEMDVKKIDIGGGLIHGESDDFRDDPSGKIILSHTARPLTVDQREIGSGAPFGTSDVLIPSFQDNTRRYAYAYLRNYFPTVPTHALRTLMNSTLMTFNPETILFKEGEKVDNIYLLLTGAVEMIKTSSNLHALASAGSLVGEIAAIHQLPLMETYRATTFVRAMKIPATLYRNIVEKYQLFEDILRLMEGREFLQNTRIFGEALSYSTQNRIADEMVGHHLCAGDEYAPLKKEGLAIVKEGTARLYCGKRFIEEIRRGDIFAEDSVVGNRRSKHHIEIDDSFEFCTISAAILQDIPIVQWKLIESFERRRHIAMS</sequence>
<evidence type="ECO:0000259" key="1">
    <source>
        <dbReference type="PROSITE" id="PS50042"/>
    </source>
</evidence>
<dbReference type="SUPFAM" id="SSF56281">
    <property type="entry name" value="Metallo-hydrolase/oxidoreductase"/>
    <property type="match status" value="1"/>
</dbReference>
<dbReference type="SUPFAM" id="SSF51206">
    <property type="entry name" value="cAMP-binding domain-like"/>
    <property type="match status" value="2"/>
</dbReference>
<dbReference type="Pfam" id="PF00027">
    <property type="entry name" value="cNMP_binding"/>
    <property type="match status" value="1"/>
</dbReference>
<protein>
    <recommendedName>
        <fullName evidence="1">Cyclic nucleotide-binding domain-containing protein</fullName>
    </recommendedName>
</protein>
<dbReference type="RefSeq" id="WP_188666715.1">
    <property type="nucleotide sequence ID" value="NZ_BMHV01000030.1"/>
</dbReference>
<dbReference type="SMART" id="SM00100">
    <property type="entry name" value="cNMP"/>
    <property type="match status" value="1"/>
</dbReference>
<dbReference type="EMBL" id="BMHV01000030">
    <property type="protein sequence ID" value="GGF73965.1"/>
    <property type="molecule type" value="Genomic_DNA"/>
</dbReference>
<accession>A0A917C642</accession>
<name>A0A917C642_9PROT</name>
<dbReference type="Pfam" id="PF23023">
    <property type="entry name" value="Anti-Pycsar_Apyc1"/>
    <property type="match status" value="1"/>
</dbReference>